<evidence type="ECO:0000256" key="1">
    <source>
        <dbReference type="SAM" id="MobiDB-lite"/>
    </source>
</evidence>
<feature type="region of interest" description="Disordered" evidence="1">
    <location>
        <begin position="113"/>
        <end position="172"/>
    </location>
</feature>
<evidence type="ECO:0000259" key="2">
    <source>
        <dbReference type="Pfam" id="PF02120"/>
    </source>
</evidence>
<accession>A0A7W5B7B8</accession>
<dbReference type="InterPro" id="IPR021136">
    <property type="entry name" value="Flagellar_hook_control-like_C"/>
</dbReference>
<organism evidence="3 4">
    <name type="scientific">Pseudoduganella violacea</name>
    <dbReference type="NCBI Taxonomy" id="1715466"/>
    <lineage>
        <taxon>Bacteria</taxon>
        <taxon>Pseudomonadati</taxon>
        <taxon>Pseudomonadota</taxon>
        <taxon>Betaproteobacteria</taxon>
        <taxon>Burkholderiales</taxon>
        <taxon>Oxalobacteraceae</taxon>
        <taxon>Telluria group</taxon>
        <taxon>Pseudoduganella</taxon>
    </lineage>
</organism>
<feature type="domain" description="Flagellar hook-length control protein-like C-terminal" evidence="2">
    <location>
        <begin position="400"/>
        <end position="474"/>
    </location>
</feature>
<dbReference type="AlphaFoldDB" id="A0A7W5B7B8"/>
<name>A0A7W5B7B8_9BURK</name>
<sequence>MAIPPRIDVPGVRPVETRLPAAPVGDARQEAFQRSLQSLVGQTIKGEVLSKFNDGSFLVRVANTNARMMLPAGVELGAELPLTVMSANPRPTFQVGTQSGQQAVLYSESGQLPADADALPSQTNPALSGRLPSQPGTGGAQPGATPTPGNAGATTPQTAVNTPPNPATGQATLPNAAASLAQTAAGAAANAAAGVPGQIAGAAPGAAAPAEGARPQSLAATLLSKAPLTPAEQLPALDRNTLPATLSPAARAIANVLVNAYTAPGVPATINGKVPLVPGGAPDTAQLSKQLQDALGKSGLFYESHVAEWAEGKRSLQDLAREPQMQRFTQAAAQSAAETAARALNGPDLSAAQMINQQLHAHEQQRVLWQGEAWPGQAMQWEVRRDEREGRQQQGGRDEDSREPVWRSGVRFRFPRLGALAASVTIVGEQVHIAVQSDSDGTVSTLRAWAGQLQQAMEAAGAPLASLTIGGEGGGGDGQ</sequence>
<dbReference type="Pfam" id="PF02120">
    <property type="entry name" value="Flg_hook"/>
    <property type="match status" value="1"/>
</dbReference>
<keyword evidence="4" id="KW-1185">Reference proteome</keyword>
<feature type="region of interest" description="Disordered" evidence="1">
    <location>
        <begin position="383"/>
        <end position="404"/>
    </location>
</feature>
<evidence type="ECO:0000313" key="4">
    <source>
        <dbReference type="Proteomes" id="UP000541535"/>
    </source>
</evidence>
<evidence type="ECO:0000313" key="3">
    <source>
        <dbReference type="EMBL" id="MBB3117738.1"/>
    </source>
</evidence>
<proteinExistence type="predicted"/>
<gene>
    <name evidence="3" type="ORF">FHS03_000764</name>
</gene>
<feature type="compositionally biased region" description="Low complexity" evidence="1">
    <location>
        <begin position="142"/>
        <end position="159"/>
    </location>
</feature>
<dbReference type="RefSeq" id="WP_371871585.1">
    <property type="nucleotide sequence ID" value="NZ_JACHXD010000002.1"/>
</dbReference>
<dbReference type="Proteomes" id="UP000541535">
    <property type="component" value="Unassembled WGS sequence"/>
</dbReference>
<comment type="caution">
    <text evidence="3">The sequence shown here is derived from an EMBL/GenBank/DDBJ whole genome shotgun (WGS) entry which is preliminary data.</text>
</comment>
<reference evidence="3 4" key="1">
    <citation type="submission" date="2020-08" db="EMBL/GenBank/DDBJ databases">
        <title>Genomic Encyclopedia of Type Strains, Phase III (KMG-III): the genomes of soil and plant-associated and newly described type strains.</title>
        <authorList>
            <person name="Whitman W."/>
        </authorList>
    </citation>
    <scope>NUCLEOTIDE SEQUENCE [LARGE SCALE GENOMIC DNA]</scope>
    <source>
        <strain evidence="3 4">CECT 8897</strain>
    </source>
</reference>
<dbReference type="EMBL" id="JACHXD010000002">
    <property type="protein sequence ID" value="MBB3117738.1"/>
    <property type="molecule type" value="Genomic_DNA"/>
</dbReference>
<protein>
    <recommendedName>
        <fullName evidence="2">Flagellar hook-length control protein-like C-terminal domain-containing protein</fullName>
    </recommendedName>
</protein>